<evidence type="ECO:0000313" key="3">
    <source>
        <dbReference type="Proteomes" id="UP000824782"/>
    </source>
</evidence>
<keyword evidence="3" id="KW-1185">Reference proteome</keyword>
<feature type="transmembrane region" description="Helical" evidence="1">
    <location>
        <begin position="20"/>
        <end position="38"/>
    </location>
</feature>
<protein>
    <submittedName>
        <fullName evidence="2">Uncharacterized protein</fullName>
    </submittedName>
</protein>
<dbReference type="EMBL" id="WNYA01000006">
    <property type="protein sequence ID" value="KAG8565952.1"/>
    <property type="molecule type" value="Genomic_DNA"/>
</dbReference>
<evidence type="ECO:0000313" key="2">
    <source>
        <dbReference type="EMBL" id="KAG8565952.1"/>
    </source>
</evidence>
<dbReference type="AlphaFoldDB" id="A0AAV7B139"/>
<sequence>MNKLKCSKRELPQDKVHICCIYYFSAFLFFCIFLINFYKIKIPIESSGAVHNAHQAFKSSAIKCESSAAGAYSPCWSRIHS</sequence>
<reference evidence="2" key="1">
    <citation type="thesis" date="2020" institute="ProQuest LLC" country="789 East Eisenhower Parkway, Ann Arbor, MI, USA">
        <title>Comparative Genomics and Chromosome Evolution.</title>
        <authorList>
            <person name="Mudd A.B."/>
        </authorList>
    </citation>
    <scope>NUCLEOTIDE SEQUENCE</scope>
    <source>
        <strain evidence="2">237g6f4</strain>
        <tissue evidence="2">Blood</tissue>
    </source>
</reference>
<evidence type="ECO:0000256" key="1">
    <source>
        <dbReference type="SAM" id="Phobius"/>
    </source>
</evidence>
<keyword evidence="1" id="KW-0812">Transmembrane</keyword>
<accession>A0AAV7B139</accession>
<dbReference type="Proteomes" id="UP000824782">
    <property type="component" value="Unassembled WGS sequence"/>
</dbReference>
<comment type="caution">
    <text evidence="2">The sequence shown here is derived from an EMBL/GenBank/DDBJ whole genome shotgun (WGS) entry which is preliminary data.</text>
</comment>
<keyword evidence="1" id="KW-0472">Membrane</keyword>
<gene>
    <name evidence="2" type="ORF">GDO81_013044</name>
</gene>
<proteinExistence type="predicted"/>
<name>A0AAV7B139_ENGPU</name>
<keyword evidence="1" id="KW-1133">Transmembrane helix</keyword>
<organism evidence="2 3">
    <name type="scientific">Engystomops pustulosus</name>
    <name type="common">Tungara frog</name>
    <name type="synonym">Physalaemus pustulosus</name>
    <dbReference type="NCBI Taxonomy" id="76066"/>
    <lineage>
        <taxon>Eukaryota</taxon>
        <taxon>Metazoa</taxon>
        <taxon>Chordata</taxon>
        <taxon>Craniata</taxon>
        <taxon>Vertebrata</taxon>
        <taxon>Euteleostomi</taxon>
        <taxon>Amphibia</taxon>
        <taxon>Batrachia</taxon>
        <taxon>Anura</taxon>
        <taxon>Neobatrachia</taxon>
        <taxon>Hyloidea</taxon>
        <taxon>Leptodactylidae</taxon>
        <taxon>Leiuperinae</taxon>
        <taxon>Engystomops</taxon>
    </lineage>
</organism>